<organism evidence="2 3">
    <name type="scientific">Paenibacillus illinoisensis</name>
    <dbReference type="NCBI Taxonomy" id="59845"/>
    <lineage>
        <taxon>Bacteria</taxon>
        <taxon>Bacillati</taxon>
        <taxon>Bacillota</taxon>
        <taxon>Bacilli</taxon>
        <taxon>Bacillales</taxon>
        <taxon>Paenibacillaceae</taxon>
        <taxon>Paenibacillus</taxon>
    </lineage>
</organism>
<name>A0A2W0C0W3_9BACL</name>
<dbReference type="SUPFAM" id="SSF54593">
    <property type="entry name" value="Glyoxalase/Bleomycin resistance protein/Dihydroxybiphenyl dioxygenase"/>
    <property type="match status" value="1"/>
</dbReference>
<protein>
    <submittedName>
        <fullName evidence="2">Glyoxalase-bleomycin resistance protein-dioxygenase</fullName>
        <ecNumber evidence="2">4.4.1.5</ecNumber>
    </submittedName>
</protein>
<keyword evidence="2" id="KW-0456">Lyase</keyword>
<dbReference type="EC" id="4.4.1.5" evidence="2"/>
<dbReference type="InterPro" id="IPR037523">
    <property type="entry name" value="VOC_core"/>
</dbReference>
<dbReference type="GO" id="GO:0004462">
    <property type="term" value="F:lactoylglutathione lyase activity"/>
    <property type="evidence" value="ECO:0007669"/>
    <property type="project" value="UniProtKB-EC"/>
</dbReference>
<dbReference type="PANTHER" id="PTHR36503:SF3">
    <property type="entry name" value="BLR0126 PROTEIN"/>
    <property type="match status" value="1"/>
</dbReference>
<dbReference type="EMBL" id="PRLG01000029">
    <property type="protein sequence ID" value="PYY25883.1"/>
    <property type="molecule type" value="Genomic_DNA"/>
</dbReference>
<dbReference type="RefSeq" id="WP_110822019.1">
    <property type="nucleotide sequence ID" value="NZ_PRLG01000029.1"/>
</dbReference>
<comment type="caution">
    <text evidence="2">The sequence shown here is derived from an EMBL/GenBank/DDBJ whole genome shotgun (WGS) entry which is preliminary data.</text>
</comment>
<accession>A0A2W0C0W3</accession>
<evidence type="ECO:0000313" key="3">
    <source>
        <dbReference type="Proteomes" id="UP000247459"/>
    </source>
</evidence>
<dbReference type="PROSITE" id="PS51819">
    <property type="entry name" value="VOC"/>
    <property type="match status" value="1"/>
</dbReference>
<keyword evidence="2" id="KW-0560">Oxidoreductase</keyword>
<evidence type="ECO:0000313" key="2">
    <source>
        <dbReference type="EMBL" id="PYY25883.1"/>
    </source>
</evidence>
<evidence type="ECO:0000259" key="1">
    <source>
        <dbReference type="PROSITE" id="PS51819"/>
    </source>
</evidence>
<dbReference type="Pfam" id="PF12681">
    <property type="entry name" value="Glyoxalase_2"/>
    <property type="match status" value="1"/>
</dbReference>
<dbReference type="OrthoDB" id="9796521at2"/>
<dbReference type="InterPro" id="IPR025870">
    <property type="entry name" value="Glyoxalase-like_dom"/>
</dbReference>
<dbReference type="GO" id="GO:0051213">
    <property type="term" value="F:dioxygenase activity"/>
    <property type="evidence" value="ECO:0007669"/>
    <property type="project" value="UniProtKB-KW"/>
</dbReference>
<feature type="domain" description="VOC" evidence="1">
    <location>
        <begin position="9"/>
        <end position="130"/>
    </location>
</feature>
<keyword evidence="2" id="KW-0223">Dioxygenase</keyword>
<dbReference type="InterPro" id="IPR029068">
    <property type="entry name" value="Glyas_Bleomycin-R_OHBP_Dase"/>
</dbReference>
<proteinExistence type="predicted"/>
<sequence>MGITGWVNKITEITLFVEELQRSKTFYQESFQLFIQYEDENCVVFDYGNTCINLLNQSNARELIDPAHFGRVEDGARFLFTIQVPDVDQVCNELEIRGVTLLNGPITRPWGRRTACFADPDGHIWEIAQVL</sequence>
<reference evidence="2 3" key="1">
    <citation type="submission" date="2018-01" db="EMBL/GenBank/DDBJ databases">
        <title>Genome sequence of the PGP bacterium Paenibacillus illinoisensis E3.</title>
        <authorList>
            <person name="Rolli E."/>
            <person name="Marasco R."/>
            <person name="Bessem C."/>
            <person name="Michoud G."/>
            <person name="Gaiarsa S."/>
            <person name="Borin S."/>
            <person name="Daffonchio D."/>
        </authorList>
    </citation>
    <scope>NUCLEOTIDE SEQUENCE [LARGE SCALE GENOMIC DNA]</scope>
    <source>
        <strain evidence="2 3">E3</strain>
    </source>
</reference>
<dbReference type="Proteomes" id="UP000247459">
    <property type="component" value="Unassembled WGS sequence"/>
</dbReference>
<dbReference type="PANTHER" id="PTHR36503">
    <property type="entry name" value="BLR2520 PROTEIN"/>
    <property type="match status" value="1"/>
</dbReference>
<dbReference type="Gene3D" id="3.10.180.10">
    <property type="entry name" value="2,3-Dihydroxybiphenyl 1,2-Dioxygenase, domain 1"/>
    <property type="match status" value="1"/>
</dbReference>
<gene>
    <name evidence="2" type="ORF">PIL02S_05252</name>
</gene>
<dbReference type="AlphaFoldDB" id="A0A2W0C0W3"/>